<reference evidence="3 4" key="1">
    <citation type="submission" date="2018-10" db="EMBL/GenBank/DDBJ databases">
        <title>Lactobacillus sp. R7 and Lactobacillus sp. R19 isolated from fermented mustard green product of Taiwan.</title>
        <authorList>
            <person name="Lin S.-T."/>
        </authorList>
    </citation>
    <scope>NUCLEOTIDE SEQUENCE [LARGE SCALE GENOMIC DNA]</scope>
    <source>
        <strain evidence="3 4">BCRC 81127</strain>
    </source>
</reference>
<keyword evidence="1" id="KW-0472">Membrane</keyword>
<accession>A0A4Z0JFV8</accession>
<feature type="transmembrane region" description="Helical" evidence="1">
    <location>
        <begin position="7"/>
        <end position="26"/>
    </location>
</feature>
<name>A0A4Z0JFV8_9LACO</name>
<dbReference type="OrthoDB" id="2249781at2"/>
<dbReference type="EMBL" id="RKLY01000035">
    <property type="protein sequence ID" value="TGD21547.1"/>
    <property type="molecule type" value="Genomic_DNA"/>
</dbReference>
<dbReference type="Proteomes" id="UP000298021">
    <property type="component" value="Unassembled WGS sequence"/>
</dbReference>
<feature type="transmembrane region" description="Helical" evidence="1">
    <location>
        <begin position="32"/>
        <end position="48"/>
    </location>
</feature>
<evidence type="ECO:0000313" key="3">
    <source>
        <dbReference type="EMBL" id="TGD21547.1"/>
    </source>
</evidence>
<gene>
    <name evidence="3" type="ORF">EGT49_10865</name>
</gene>
<feature type="transmembrane region" description="Helical" evidence="1">
    <location>
        <begin position="77"/>
        <end position="103"/>
    </location>
</feature>
<keyword evidence="1" id="KW-1133">Transmembrane helix</keyword>
<sequence length="248" mass="27758">MRNRNGIFWGIFLLLSAALLIVSQLHLITYTFNFWTIIATLFLVFFLVKSLVYFSISGTVFTLAFLAILYAKPLGIAALSAWTILGAALLITIGLSLILNPFLAKHRPWMRIKSKMKWSRRPFISYYEDDDDDTKTVDSSDVDVFVKMGNGVRYVRSDDFQTANIQANLGEAKVYFDHVTVRDTATIKVNVSLGNVELFVPRNWNVIKGVNNSMGNISEAGTQKLTADSPNVTITGLVSMGNLKIQYI</sequence>
<protein>
    <recommendedName>
        <fullName evidence="2">LiaF transmembrane domain-containing protein</fullName>
    </recommendedName>
</protein>
<dbReference type="RefSeq" id="WP_135374210.1">
    <property type="nucleotide sequence ID" value="NZ_RKLY01000035.1"/>
</dbReference>
<proteinExistence type="predicted"/>
<keyword evidence="4" id="KW-1185">Reference proteome</keyword>
<keyword evidence="1" id="KW-0812">Transmembrane</keyword>
<feature type="domain" description="LiaF transmembrane" evidence="2">
    <location>
        <begin position="8"/>
        <end position="101"/>
    </location>
</feature>
<comment type="caution">
    <text evidence="3">The sequence shown here is derived from an EMBL/GenBank/DDBJ whole genome shotgun (WGS) entry which is preliminary data.</text>
</comment>
<dbReference type="InterPro" id="IPR054331">
    <property type="entry name" value="LiaF_TM"/>
</dbReference>
<dbReference type="AlphaFoldDB" id="A0A4Z0JFV8"/>
<evidence type="ECO:0000259" key="2">
    <source>
        <dbReference type="Pfam" id="PF22570"/>
    </source>
</evidence>
<evidence type="ECO:0000256" key="1">
    <source>
        <dbReference type="SAM" id="Phobius"/>
    </source>
</evidence>
<organism evidence="3 4">
    <name type="scientific">Companilactobacillus suantsaicola</name>
    <dbReference type="NCBI Taxonomy" id="2487723"/>
    <lineage>
        <taxon>Bacteria</taxon>
        <taxon>Bacillati</taxon>
        <taxon>Bacillota</taxon>
        <taxon>Bacilli</taxon>
        <taxon>Lactobacillales</taxon>
        <taxon>Lactobacillaceae</taxon>
        <taxon>Companilactobacillus</taxon>
    </lineage>
</organism>
<dbReference type="Pfam" id="PF22570">
    <property type="entry name" value="LiaF-TM"/>
    <property type="match status" value="1"/>
</dbReference>
<feature type="transmembrane region" description="Helical" evidence="1">
    <location>
        <begin position="53"/>
        <end position="71"/>
    </location>
</feature>
<evidence type="ECO:0000313" key="4">
    <source>
        <dbReference type="Proteomes" id="UP000298021"/>
    </source>
</evidence>